<dbReference type="VEuPathDB" id="TriTrypDB:TcYC6_0103090"/>
<dbReference type="VEuPathDB" id="TriTrypDB:ECC02_006455"/>
<dbReference type="VEuPathDB" id="TriTrypDB:TcCLB.509589.40"/>
<evidence type="ECO:0000256" key="2">
    <source>
        <dbReference type="SAM" id="MobiDB-lite"/>
    </source>
</evidence>
<evidence type="ECO:0000256" key="3">
    <source>
        <dbReference type="SAM" id="Phobius"/>
    </source>
</evidence>
<feature type="transmembrane region" description="Helical" evidence="3">
    <location>
        <begin position="1314"/>
        <end position="1344"/>
    </location>
</feature>
<feature type="compositionally biased region" description="Low complexity" evidence="2">
    <location>
        <begin position="914"/>
        <end position="925"/>
    </location>
</feature>
<dbReference type="VEuPathDB" id="TriTrypDB:TcCLB.503999.30"/>
<keyword evidence="3" id="KW-1133">Transmembrane helix</keyword>
<dbReference type="VEuPathDB" id="TriTrypDB:C4B63_46g18"/>
<dbReference type="VEuPathDB" id="TriTrypDB:Tc_MARK_2697"/>
<feature type="compositionally biased region" description="Pro residues" evidence="2">
    <location>
        <begin position="902"/>
        <end position="913"/>
    </location>
</feature>
<dbReference type="VEuPathDB" id="TriTrypDB:TCSYLVIO_003482"/>
<keyword evidence="1" id="KW-0175">Coiled coil</keyword>
<protein>
    <submittedName>
        <fullName evidence="4">Uncharacterized protein</fullName>
    </submittedName>
</protein>
<dbReference type="VEuPathDB" id="TriTrypDB:C4B63_46g16"/>
<keyword evidence="3" id="KW-0812">Transmembrane</keyword>
<dbReference type="VEuPathDB" id="TriTrypDB:TCDM_14196"/>
<dbReference type="VEuPathDB" id="TriTrypDB:C3747_318g7"/>
<dbReference type="EMBL" id="PRFC01000318">
    <property type="protein sequence ID" value="PWU92445.1"/>
    <property type="molecule type" value="Genomic_DNA"/>
</dbReference>
<dbReference type="VEuPathDB" id="TriTrypDB:TcG_03308"/>
<gene>
    <name evidence="4" type="ORF">C3747_318g7</name>
</gene>
<dbReference type="VEuPathDB" id="TriTrypDB:TcCL_ESM03265"/>
<dbReference type="OrthoDB" id="247781at2759"/>
<dbReference type="SMR" id="A0A2V2V7G6"/>
<name>A0A2V2V7G6_TRYCR</name>
<dbReference type="Proteomes" id="UP000246078">
    <property type="component" value="Unassembled WGS sequence"/>
</dbReference>
<feature type="coiled-coil region" evidence="1">
    <location>
        <begin position="1119"/>
        <end position="1146"/>
    </location>
</feature>
<organism evidence="4 5">
    <name type="scientific">Trypanosoma cruzi</name>
    <dbReference type="NCBI Taxonomy" id="5693"/>
    <lineage>
        <taxon>Eukaryota</taxon>
        <taxon>Discoba</taxon>
        <taxon>Euglenozoa</taxon>
        <taxon>Kinetoplastea</taxon>
        <taxon>Metakinetoplastina</taxon>
        <taxon>Trypanosomatida</taxon>
        <taxon>Trypanosomatidae</taxon>
        <taxon>Trypanosoma</taxon>
        <taxon>Schizotrypanum</taxon>
    </lineage>
</organism>
<dbReference type="VEuPathDB" id="TriTrypDB:BCY84_13641"/>
<evidence type="ECO:0000313" key="4">
    <source>
        <dbReference type="EMBL" id="PWU92445.1"/>
    </source>
</evidence>
<evidence type="ECO:0000313" key="5">
    <source>
        <dbReference type="Proteomes" id="UP000246078"/>
    </source>
</evidence>
<reference evidence="4 5" key="1">
    <citation type="journal article" date="2018" name="Microb. Genom.">
        <title>Expanding an expanded genome: long-read sequencing of Trypanosoma cruzi.</title>
        <authorList>
            <person name="Berna L."/>
            <person name="Rodriguez M."/>
            <person name="Chiribao M.L."/>
            <person name="Parodi-Talice A."/>
            <person name="Pita S."/>
            <person name="Rijo G."/>
            <person name="Alvarez-Valin F."/>
            <person name="Robello C."/>
        </authorList>
    </citation>
    <scope>NUCLEOTIDE SEQUENCE [LARGE SCALE GENOMIC DNA]</scope>
    <source>
        <strain evidence="4 5">TCC</strain>
    </source>
</reference>
<evidence type="ECO:0000256" key="1">
    <source>
        <dbReference type="SAM" id="Coils"/>
    </source>
</evidence>
<feature type="region of interest" description="Disordered" evidence="2">
    <location>
        <begin position="896"/>
        <end position="928"/>
    </location>
</feature>
<proteinExistence type="predicted"/>
<dbReference type="VEuPathDB" id="TriTrypDB:C4B63_46g17"/>
<dbReference type="OMA" id="CATHTQE"/>
<keyword evidence="3" id="KW-0472">Membrane</keyword>
<dbReference type="VEuPathDB" id="TriTrypDB:TcBrA4_0074810"/>
<comment type="caution">
    <text evidence="4">The sequence shown here is derived from an EMBL/GenBank/DDBJ whole genome shotgun (WGS) entry which is preliminary data.</text>
</comment>
<accession>A0A2V2V7G6</accession>
<sequence>MRVRRVSGRVLRRCVGLRCVSSSPFPLPPPATTVRSKGYGPTKDLLKGVDISKRLVVETELHPADAELQRRVLSLSAADVSVRTPLEGEVNFVDNGAIPQQEEIVSISSEQLASVATVIVDQVKEKLELSSYTSEAAQDARSSGVVNAVADCLRQEMERLSATLQTQEVSFSRMLGENSDVICARIASVIQKERSLAAAKLRKTETQHLSSFTQEVTSAVANLETSLKKTLGETIAAKNKKMEPIFEDVCLHVVGAIEQASRTQQEQLAISLQDVLERTVISAVSPDKSLNLDAIQGIVQHAMERVVEGTQNKVQELLKDIRKHFKESTIPVGDASDEKQLELEGLLNSYGERLEELRESTAGLTDVKELLMEVHSLQQTNEVAVQEVRDSIKRLKKDLMGVLRGATSPAVVEAVAEDKNGMFAEYCDKLADVADRVTSTVEQQLKEQSLDVKELLTQVRTLEKNFGETKKSALVSIPPMQELDDDRMVTLAQSISDSILASLPPREALPKPAPAFTKEDLVEAVSAVLGPKLDELAAAVAKMETPRPSTVTVSDVDEGTTGLGEQQLITLAQTIAESVRDVVQDVVPAKELMESLTSRENDAALMARLESLKETIIATVQEEMGRTHEVDLTPFQNYLDQVLAGVQEALSKQQEATQVKVESVVETLLGQLKKQQKLLVEEERARQRSSDDDARPPIFTAEELATLNNRLLGEINEMLTSNSTSLLSSLEVVQREVRATADRLPENLETRLSSVENSIHESYAAGKDHNASVKTALKDIQAGVEIIKGGNDAAGQVLTSINKTVSDLARSSTASVDGIKEQLSATENRTEALYTKMTSDLSRHFSQLQTEVQDGRRRIEELISSKVEYKGVSTSVEAMRLKLEEVSRLLENMKTSVFNSPPSEPQHRPPPPQEQQQQQQQQQQQAVSGEFIESQLENLSVVTQEILSEVQKYRSAQEAPAPADATSTKENLEAMEVRLNERLQGLYSKLDEMTQADADAAAVGLPSEEVPSNQGSVSEDVSQHLKNVDILIKHLQTSRSAQVKQMREKLIVLRSFLATGGLNREEGSTIKTILDALDAHRLKLREEAAGAEAALVKDVNDALQQTLERLFSSSEQIVAESTKHQLQQLQSDLDAKSERIETQQRHVASQLNDRLNNLEKLQEGHTAVLTKEIQNGHKEWRDVLDLAIKHEMPTALQGVIVEACTEPLRSVRDKLDKRDTREEQSAATLLSRVQEVSRDVSKLGGLGAEMQAAVSRSSATIIEEILRTQEGLAERFEGHVSTMVRKEFSNVSSHIVTGTPFSTTMVTTSTPLSLWWLFVLSFVVFATIMACAYFIFAAFLVAFVPVPPPEEFFANAGIKPVGPDDTADLSKKFSSSRVVDQVME</sequence>